<dbReference type="EMBL" id="KN840863">
    <property type="protein sequence ID" value="KIP01206.1"/>
    <property type="molecule type" value="Genomic_DNA"/>
</dbReference>
<name>A0A0C3RP77_PHLG1</name>
<keyword evidence="3" id="KW-1185">Reference proteome</keyword>
<protein>
    <submittedName>
        <fullName evidence="2">Uncharacterized protein</fullName>
    </submittedName>
</protein>
<reference evidence="2 3" key="1">
    <citation type="journal article" date="2014" name="PLoS Genet.">
        <title>Analysis of the Phlebiopsis gigantea genome, transcriptome and secretome provides insight into its pioneer colonization strategies of wood.</title>
        <authorList>
            <person name="Hori C."/>
            <person name="Ishida T."/>
            <person name="Igarashi K."/>
            <person name="Samejima M."/>
            <person name="Suzuki H."/>
            <person name="Master E."/>
            <person name="Ferreira P."/>
            <person name="Ruiz-Duenas F.J."/>
            <person name="Held B."/>
            <person name="Canessa P."/>
            <person name="Larrondo L.F."/>
            <person name="Schmoll M."/>
            <person name="Druzhinina I.S."/>
            <person name="Kubicek C.P."/>
            <person name="Gaskell J.A."/>
            <person name="Kersten P."/>
            <person name="St John F."/>
            <person name="Glasner J."/>
            <person name="Sabat G."/>
            <person name="Splinter BonDurant S."/>
            <person name="Syed K."/>
            <person name="Yadav J."/>
            <person name="Mgbeahuruike A.C."/>
            <person name="Kovalchuk A."/>
            <person name="Asiegbu F.O."/>
            <person name="Lackner G."/>
            <person name="Hoffmeister D."/>
            <person name="Rencoret J."/>
            <person name="Gutierrez A."/>
            <person name="Sun H."/>
            <person name="Lindquist E."/>
            <person name="Barry K."/>
            <person name="Riley R."/>
            <person name="Grigoriev I.V."/>
            <person name="Henrissat B."/>
            <person name="Kues U."/>
            <person name="Berka R.M."/>
            <person name="Martinez A.T."/>
            <person name="Covert S.F."/>
            <person name="Blanchette R.A."/>
            <person name="Cullen D."/>
        </authorList>
    </citation>
    <scope>NUCLEOTIDE SEQUENCE [LARGE SCALE GENOMIC DNA]</scope>
    <source>
        <strain evidence="2 3">11061_1 CR5-6</strain>
    </source>
</reference>
<feature type="compositionally biased region" description="Low complexity" evidence="1">
    <location>
        <begin position="26"/>
        <end position="36"/>
    </location>
</feature>
<evidence type="ECO:0000256" key="1">
    <source>
        <dbReference type="SAM" id="MobiDB-lite"/>
    </source>
</evidence>
<organism evidence="2 3">
    <name type="scientific">Phlebiopsis gigantea (strain 11061_1 CR5-6)</name>
    <name type="common">White-rot fungus</name>
    <name type="synonym">Peniophora gigantea</name>
    <dbReference type="NCBI Taxonomy" id="745531"/>
    <lineage>
        <taxon>Eukaryota</taxon>
        <taxon>Fungi</taxon>
        <taxon>Dikarya</taxon>
        <taxon>Basidiomycota</taxon>
        <taxon>Agaricomycotina</taxon>
        <taxon>Agaricomycetes</taxon>
        <taxon>Polyporales</taxon>
        <taxon>Phanerochaetaceae</taxon>
        <taxon>Phlebiopsis</taxon>
    </lineage>
</organism>
<accession>A0A0C3RP77</accession>
<evidence type="ECO:0000313" key="2">
    <source>
        <dbReference type="EMBL" id="KIP01206.1"/>
    </source>
</evidence>
<dbReference type="AlphaFoldDB" id="A0A0C3RP77"/>
<dbReference type="Proteomes" id="UP000053257">
    <property type="component" value="Unassembled WGS sequence"/>
</dbReference>
<evidence type="ECO:0000313" key="3">
    <source>
        <dbReference type="Proteomes" id="UP000053257"/>
    </source>
</evidence>
<feature type="region of interest" description="Disordered" evidence="1">
    <location>
        <begin position="26"/>
        <end position="98"/>
    </location>
</feature>
<gene>
    <name evidence="2" type="ORF">PHLGIDRAFT_379554</name>
</gene>
<sequence>MSLSAQTPARPVAPTAAGLLKQAAEAAAKGAVAPQPSSIANPPHAAPPSTSVPQASVPKAKTVAGPKPTSPPVTNVGAPQTQAARPHGELENRACLIA</sequence>
<dbReference type="HOGENOM" id="CLU_2334377_0_0_1"/>
<proteinExistence type="predicted"/>